<dbReference type="Gene3D" id="3.30.1370.100">
    <property type="entry name" value="MutL, C-terminal domain, regulatory subdomain"/>
    <property type="match status" value="1"/>
</dbReference>
<dbReference type="SUPFAM" id="SSF118116">
    <property type="entry name" value="DNA mismatch repair protein MutL"/>
    <property type="match status" value="1"/>
</dbReference>
<name>C5WCI3_9ENTR</name>
<keyword evidence="4 5" id="KW-0234">DNA repair</keyword>
<dbReference type="AlphaFoldDB" id="C5WCI3"/>
<dbReference type="Pfam" id="PF01119">
    <property type="entry name" value="DNA_mis_repair"/>
    <property type="match status" value="1"/>
</dbReference>
<evidence type="ECO:0000256" key="1">
    <source>
        <dbReference type="ARBA" id="ARBA00006082"/>
    </source>
</evidence>
<dbReference type="GO" id="GO:0016887">
    <property type="term" value="F:ATP hydrolysis activity"/>
    <property type="evidence" value="ECO:0007669"/>
    <property type="project" value="InterPro"/>
</dbReference>
<comment type="function">
    <text evidence="5">This protein is involved in the repair of mismatches in DNA. It is required for dam-dependent methyl-directed DNA mismatch repair. May act as a 'molecular matchmaker', a protein that promotes the formation of a stable complex between two or more DNA-binding proteins in an ATP-dependent manner without itself being part of a final effector complex.</text>
</comment>
<keyword evidence="9" id="KW-1185">Reference proteome</keyword>
<dbReference type="InterPro" id="IPR014790">
    <property type="entry name" value="MutL_C"/>
</dbReference>
<dbReference type="InterPro" id="IPR042121">
    <property type="entry name" value="MutL_C_regsub"/>
</dbReference>
<dbReference type="HOGENOM" id="CLU_004131_5_1_6"/>
<proteinExistence type="inferred from homology"/>
<dbReference type="GO" id="GO:0030983">
    <property type="term" value="F:mismatched DNA binding"/>
    <property type="evidence" value="ECO:0007669"/>
    <property type="project" value="InterPro"/>
</dbReference>
<dbReference type="PANTHER" id="PTHR10073:SF12">
    <property type="entry name" value="DNA MISMATCH REPAIR PROTEIN MLH1"/>
    <property type="match status" value="1"/>
</dbReference>
<feature type="domain" description="MutL C-terminal dimerisation" evidence="6">
    <location>
        <begin position="407"/>
        <end position="542"/>
    </location>
</feature>
<dbReference type="InterPro" id="IPR020667">
    <property type="entry name" value="DNA_mismatch_repair_MutL"/>
</dbReference>
<accession>C5WCI3</accession>
<dbReference type="SMART" id="SM00853">
    <property type="entry name" value="MutL_C"/>
    <property type="match status" value="1"/>
</dbReference>
<dbReference type="Pfam" id="PF08676">
    <property type="entry name" value="MutL_C"/>
    <property type="match status" value="1"/>
</dbReference>
<dbReference type="OrthoDB" id="9763467at2"/>
<dbReference type="GO" id="GO:0005524">
    <property type="term" value="F:ATP binding"/>
    <property type="evidence" value="ECO:0007669"/>
    <property type="project" value="InterPro"/>
</dbReference>
<dbReference type="SMART" id="SM01340">
    <property type="entry name" value="DNA_mis_repair"/>
    <property type="match status" value="1"/>
</dbReference>
<gene>
    <name evidence="5 8" type="primary">mutL</name>
    <name evidence="8" type="ORF">ICMP_178</name>
</gene>
<feature type="domain" description="DNA mismatch repair protein S5" evidence="7">
    <location>
        <begin position="213"/>
        <end position="331"/>
    </location>
</feature>
<sequence>MSIHILPSYVIKQIAAGQIVERPASVVKELIENSLDAGATRICIDIELGGIKCIRVLDNACGISKSDLKLVLTSYATSKITSLDDLTTINTLGFRGEALASISSVSRITVTSRTAKQNNGWQLYAEKGDVEIINLKPAAHPCGTTVEVIDLFYNTPARKKFLRTARTEFTVIDEIVRQISLAYFKVGISLTHNGQIKRQYHINNKNLTSEKRLSNILGYNFINHAIPINNHKNNIYLNGWFINPNFAYKTSSVQYFYVNHRIVYNRLINNAIRQVVQTIFGVNQPFAYILFLKIDLDQIDINVCPSKKEIRFYQSRLVHDFIYESLITAIYSKNIEKSYFASTKSLINHDNIKEINTYRQYGNHEYAKCHNFLDYEDNKNIPIIPTEISTDLSQSLPTIYKSKFGNILKIISFSFALIEKSNNLMLLSLPVANVILIQQHLQSIKDKLKSQPLLIPSRITLNPLKLQIIKKHFELLLKIGITCNFESNTLIILSVPMILKTKKIQVLIAALLNYFCENDNKILSINNLIQFIVEYLKNDTPSEWKEQQALLLLIELEKYCPNVIESPPASLLQIINIEKILKKLQNENF</sequence>
<dbReference type="NCBIfam" id="TIGR00585">
    <property type="entry name" value="mutl"/>
    <property type="match status" value="1"/>
</dbReference>
<dbReference type="Gene3D" id="3.30.230.10">
    <property type="match status" value="1"/>
</dbReference>
<evidence type="ECO:0000313" key="8">
    <source>
        <dbReference type="EMBL" id="BAH83039.1"/>
    </source>
</evidence>
<evidence type="ECO:0000259" key="6">
    <source>
        <dbReference type="SMART" id="SM00853"/>
    </source>
</evidence>
<dbReference type="InterPro" id="IPR020568">
    <property type="entry name" value="Ribosomal_Su5_D2-typ_SF"/>
</dbReference>
<dbReference type="Proteomes" id="UP000061704">
    <property type="component" value="Chromosome"/>
</dbReference>
<dbReference type="Gene3D" id="3.30.565.10">
    <property type="entry name" value="Histidine kinase-like ATPase, C-terminal domain"/>
    <property type="match status" value="1"/>
</dbReference>
<dbReference type="PANTHER" id="PTHR10073">
    <property type="entry name" value="DNA MISMATCH REPAIR PROTEIN MLH, PMS, MUTL"/>
    <property type="match status" value="1"/>
</dbReference>
<dbReference type="CDD" id="cd16926">
    <property type="entry name" value="HATPase_MutL-MLH-PMS-like"/>
    <property type="match status" value="1"/>
</dbReference>
<dbReference type="HAMAP" id="MF_00149">
    <property type="entry name" value="DNA_mis_repair"/>
    <property type="match status" value="1"/>
</dbReference>
<dbReference type="STRING" id="476281.ICMP_178"/>
<evidence type="ECO:0000259" key="7">
    <source>
        <dbReference type="SMART" id="SM01340"/>
    </source>
</evidence>
<dbReference type="Pfam" id="PF13589">
    <property type="entry name" value="HATPase_c_3"/>
    <property type="match status" value="1"/>
</dbReference>
<dbReference type="InterPro" id="IPR036890">
    <property type="entry name" value="HATPase_C_sf"/>
</dbReference>
<dbReference type="GO" id="GO:0140664">
    <property type="term" value="F:ATP-dependent DNA damage sensor activity"/>
    <property type="evidence" value="ECO:0007669"/>
    <property type="project" value="InterPro"/>
</dbReference>
<dbReference type="GO" id="GO:0006298">
    <property type="term" value="P:mismatch repair"/>
    <property type="evidence" value="ECO:0007669"/>
    <property type="project" value="UniProtKB-UniRule"/>
</dbReference>
<dbReference type="InterPro" id="IPR037198">
    <property type="entry name" value="MutL_C_sf"/>
</dbReference>
<dbReference type="RefSeq" id="WP_041068904.1">
    <property type="nucleotide sequence ID" value="NZ_AP010872.1"/>
</dbReference>
<dbReference type="SUPFAM" id="SSF54211">
    <property type="entry name" value="Ribosomal protein S5 domain 2-like"/>
    <property type="match status" value="1"/>
</dbReference>
<dbReference type="EMBL" id="AP010872">
    <property type="protein sequence ID" value="BAH83039.1"/>
    <property type="molecule type" value="Genomic_DNA"/>
</dbReference>
<protein>
    <recommendedName>
        <fullName evidence="2 5">DNA mismatch repair protein MutL</fullName>
    </recommendedName>
</protein>
<evidence type="ECO:0000256" key="4">
    <source>
        <dbReference type="ARBA" id="ARBA00023204"/>
    </source>
</evidence>
<evidence type="ECO:0000313" key="9">
    <source>
        <dbReference type="Proteomes" id="UP000061704"/>
    </source>
</evidence>
<reference evidence="8 9" key="1">
    <citation type="journal article" date="2011" name="Genome Biol. Evol.">
        <title>Reductive evolution of bacterial genome in insect gut environment.</title>
        <authorList>
            <person name="Nikoh N."/>
            <person name="Hosokawa T."/>
            <person name="Ohshima K."/>
            <person name="Hattori M."/>
            <person name="Fukatsu T."/>
        </authorList>
    </citation>
    <scope>NUCLEOTIDE SEQUENCE [LARGE SCALE GENOMIC DNA]</scope>
    <source>
        <strain evidence="8 9">Mpkobe</strain>
    </source>
</reference>
<comment type="similarity">
    <text evidence="1 5">Belongs to the DNA mismatch repair MutL/HexB family.</text>
</comment>
<dbReference type="InterPro" id="IPR014762">
    <property type="entry name" value="DNA_mismatch_repair_CS"/>
</dbReference>
<dbReference type="FunFam" id="3.30.565.10:FF:000003">
    <property type="entry name" value="DNA mismatch repair endonuclease MutL"/>
    <property type="match status" value="1"/>
</dbReference>
<evidence type="ECO:0000256" key="5">
    <source>
        <dbReference type="HAMAP-Rule" id="MF_00149"/>
    </source>
</evidence>
<dbReference type="PROSITE" id="PS00058">
    <property type="entry name" value="DNA_MISMATCH_REPAIR_1"/>
    <property type="match status" value="1"/>
</dbReference>
<dbReference type="InterPro" id="IPR013507">
    <property type="entry name" value="DNA_mismatch_S5_2-like"/>
</dbReference>
<dbReference type="InterPro" id="IPR038973">
    <property type="entry name" value="MutL/Mlh/Pms-like"/>
</dbReference>
<keyword evidence="3 5" id="KW-0227">DNA damage</keyword>
<dbReference type="InterPro" id="IPR042120">
    <property type="entry name" value="MutL_C_dimsub"/>
</dbReference>
<dbReference type="GO" id="GO:0032300">
    <property type="term" value="C:mismatch repair complex"/>
    <property type="evidence" value="ECO:0007669"/>
    <property type="project" value="InterPro"/>
</dbReference>
<dbReference type="KEGG" id="icp:ICMP_178"/>
<evidence type="ECO:0000256" key="3">
    <source>
        <dbReference type="ARBA" id="ARBA00022763"/>
    </source>
</evidence>
<dbReference type="InterPro" id="IPR002099">
    <property type="entry name" value="MutL/Mlh/PMS"/>
</dbReference>
<dbReference type="SUPFAM" id="SSF55874">
    <property type="entry name" value="ATPase domain of HSP90 chaperone/DNA topoisomerase II/histidine kinase"/>
    <property type="match status" value="1"/>
</dbReference>
<organism evidence="8 9">
    <name type="scientific">Candidatus Ishikawaella capsulata Mpkobe</name>
    <dbReference type="NCBI Taxonomy" id="476281"/>
    <lineage>
        <taxon>Bacteria</taxon>
        <taxon>Pseudomonadati</taxon>
        <taxon>Pseudomonadota</taxon>
        <taxon>Gammaproteobacteria</taxon>
        <taxon>Enterobacterales</taxon>
        <taxon>Enterobacteriaceae</taxon>
        <taxon>Candidatus Ishikawella</taxon>
    </lineage>
</organism>
<dbReference type="Gene3D" id="3.30.1540.20">
    <property type="entry name" value="MutL, C-terminal domain, dimerisation subdomain"/>
    <property type="match status" value="1"/>
</dbReference>
<dbReference type="InterPro" id="IPR014721">
    <property type="entry name" value="Ribsml_uS5_D2-typ_fold_subgr"/>
</dbReference>
<evidence type="ECO:0000256" key="2">
    <source>
        <dbReference type="ARBA" id="ARBA00021975"/>
    </source>
</evidence>